<dbReference type="AlphaFoldDB" id="A0A0D2K611"/>
<organism evidence="2 3">
    <name type="scientific">Monoraphidium neglectum</name>
    <dbReference type="NCBI Taxonomy" id="145388"/>
    <lineage>
        <taxon>Eukaryota</taxon>
        <taxon>Viridiplantae</taxon>
        <taxon>Chlorophyta</taxon>
        <taxon>core chlorophytes</taxon>
        <taxon>Chlorophyceae</taxon>
        <taxon>CS clade</taxon>
        <taxon>Sphaeropleales</taxon>
        <taxon>Selenastraceae</taxon>
        <taxon>Monoraphidium</taxon>
    </lineage>
</organism>
<dbReference type="KEGG" id="mng:MNEG_16376"/>
<feature type="compositionally biased region" description="Low complexity" evidence="1">
    <location>
        <begin position="205"/>
        <end position="218"/>
    </location>
</feature>
<evidence type="ECO:0000256" key="1">
    <source>
        <dbReference type="SAM" id="MobiDB-lite"/>
    </source>
</evidence>
<dbReference type="Proteomes" id="UP000054498">
    <property type="component" value="Unassembled WGS sequence"/>
</dbReference>
<sequence length="429" mass="41847">MWTGLRRFAAAANGPACVALPTAALPPADHSCFWTFPTKSQPQGYASVTPLALTPGHACLLGSIASCAPRLVSLSVSGKVELPGPTLAALLGGPLSGLRALALDVHFCGCGSGALDGLRGMTDLEALVLRHRGAGKVPLSLAQLPPSLTSLALKKALLTLEDDGADARWQQQQRRGAAAADGAQGQAQEGPSEQGEATLGATGRPPATAEPVSSSSSGSSGGEGGGGAAHAAALPPRPPSRQGGGPAPRPAPVALAPPRGGDDGGAAAGPSHAVTSPQFVRAVALGNISTPDMARLAAPNPAFSGGARGSGGVISGRAAAGGASPRGSQAVAGPASTSGCGVGDGVGDKRGQPAAEELAPCLARLRALFLHTCLTQACVAGCVAGVSSQLTQLAVVGPDVGAGEEQEAWLAEVAAGRLRGVQRCGAGSG</sequence>
<evidence type="ECO:0000313" key="3">
    <source>
        <dbReference type="Proteomes" id="UP000054498"/>
    </source>
</evidence>
<dbReference type="EMBL" id="KK106510">
    <property type="protein sequence ID" value="KIY91588.1"/>
    <property type="molecule type" value="Genomic_DNA"/>
</dbReference>
<dbReference type="GeneID" id="25734129"/>
<keyword evidence="3" id="KW-1185">Reference proteome</keyword>
<proteinExistence type="predicted"/>
<name>A0A0D2K611_9CHLO</name>
<dbReference type="RefSeq" id="XP_013890608.1">
    <property type="nucleotide sequence ID" value="XM_014035154.1"/>
</dbReference>
<protein>
    <submittedName>
        <fullName evidence="2">Uncharacterized protein</fullName>
    </submittedName>
</protein>
<feature type="region of interest" description="Disordered" evidence="1">
    <location>
        <begin position="167"/>
        <end position="272"/>
    </location>
</feature>
<evidence type="ECO:0000313" key="2">
    <source>
        <dbReference type="EMBL" id="KIY91588.1"/>
    </source>
</evidence>
<accession>A0A0D2K611</accession>
<feature type="compositionally biased region" description="Low complexity" evidence="1">
    <location>
        <begin position="167"/>
        <end position="188"/>
    </location>
</feature>
<gene>
    <name evidence="2" type="ORF">MNEG_16376</name>
</gene>
<reference evidence="2 3" key="1">
    <citation type="journal article" date="2013" name="BMC Genomics">
        <title>Reconstruction of the lipid metabolism for the microalga Monoraphidium neglectum from its genome sequence reveals characteristics suitable for biofuel production.</title>
        <authorList>
            <person name="Bogen C."/>
            <person name="Al-Dilaimi A."/>
            <person name="Albersmeier A."/>
            <person name="Wichmann J."/>
            <person name="Grundmann M."/>
            <person name="Rupp O."/>
            <person name="Lauersen K.J."/>
            <person name="Blifernez-Klassen O."/>
            <person name="Kalinowski J."/>
            <person name="Goesmann A."/>
            <person name="Mussgnug J.H."/>
            <person name="Kruse O."/>
        </authorList>
    </citation>
    <scope>NUCLEOTIDE SEQUENCE [LARGE SCALE GENOMIC DNA]</scope>
    <source>
        <strain evidence="2 3">SAG 48.87</strain>
    </source>
</reference>
<feature type="compositionally biased region" description="Gly residues" evidence="1">
    <location>
        <begin position="219"/>
        <end position="228"/>
    </location>
</feature>